<accession>A0A917FH87</accession>
<dbReference type="InterPro" id="IPR036465">
    <property type="entry name" value="vWFA_dom_sf"/>
</dbReference>
<dbReference type="CDD" id="cd00198">
    <property type="entry name" value="vWFA"/>
    <property type="match status" value="1"/>
</dbReference>
<proteinExistence type="predicted"/>
<protein>
    <recommendedName>
        <fullName evidence="4">VWFA domain-containing protein</fullName>
    </recommendedName>
</protein>
<name>A0A917FH87_9PROT</name>
<evidence type="ECO:0000313" key="3">
    <source>
        <dbReference type="Proteomes" id="UP000632498"/>
    </source>
</evidence>
<reference evidence="2" key="1">
    <citation type="journal article" date="2014" name="Int. J. Syst. Evol. Microbiol.">
        <title>Complete genome sequence of Corynebacterium casei LMG S-19264T (=DSM 44701T), isolated from a smear-ripened cheese.</title>
        <authorList>
            <consortium name="US DOE Joint Genome Institute (JGI-PGF)"/>
            <person name="Walter F."/>
            <person name="Albersmeier A."/>
            <person name="Kalinowski J."/>
            <person name="Ruckert C."/>
        </authorList>
    </citation>
    <scope>NUCLEOTIDE SEQUENCE</scope>
    <source>
        <strain evidence="2">CGMCC 1.15254</strain>
    </source>
</reference>
<evidence type="ECO:0000313" key="2">
    <source>
        <dbReference type="EMBL" id="GGF75868.1"/>
    </source>
</evidence>
<organism evidence="2 3">
    <name type="scientific">Terasakiella brassicae</name>
    <dbReference type="NCBI Taxonomy" id="1634917"/>
    <lineage>
        <taxon>Bacteria</taxon>
        <taxon>Pseudomonadati</taxon>
        <taxon>Pseudomonadota</taxon>
        <taxon>Alphaproteobacteria</taxon>
        <taxon>Rhodospirillales</taxon>
        <taxon>Terasakiellaceae</taxon>
        <taxon>Terasakiella</taxon>
    </lineage>
</organism>
<feature type="signal peptide" evidence="1">
    <location>
        <begin position="1"/>
        <end position="22"/>
    </location>
</feature>
<reference evidence="2" key="2">
    <citation type="submission" date="2020-09" db="EMBL/GenBank/DDBJ databases">
        <authorList>
            <person name="Sun Q."/>
            <person name="Zhou Y."/>
        </authorList>
    </citation>
    <scope>NUCLEOTIDE SEQUENCE</scope>
    <source>
        <strain evidence="2">CGMCC 1.15254</strain>
    </source>
</reference>
<evidence type="ECO:0008006" key="4">
    <source>
        <dbReference type="Google" id="ProtNLM"/>
    </source>
</evidence>
<dbReference type="RefSeq" id="WP_188667134.1">
    <property type="nucleotide sequence ID" value="NZ_BMHV01000042.1"/>
</dbReference>
<sequence length="335" mass="36536">MKRFLKSFATAVYALSSVTVFAATPTDQGAQKVIWAPQTETKIDWEAGILPPPALTASDKKMIDWAKRFAPTAQNGMPTKHFSVDKNSKTVIGSTDYEIILSDTNYDDGMVVRFAKNGKPITHFPPADSLIVLNYATGQEVNFALMDGKGLLKISIILMVDSSGSMAPFKKDVENAVKTFSTALGGSTNCGLYLFDEKTNELANQKNTDCLRMSKLMISKYHTKGGGTHLGEALETGFKKASEVKSDFTAVVLISDGEDTASYDPKKLSTLKGNTPLYTYWLSHNSGGEPPAILKQNADVYLDSSRDVLIKTFMDAISKRYAGLRVIQLTKAKGK</sequence>
<dbReference type="InterPro" id="IPR008912">
    <property type="entry name" value="Uncharacterised_CoxE"/>
</dbReference>
<dbReference type="AlphaFoldDB" id="A0A917FH87"/>
<keyword evidence="3" id="KW-1185">Reference proteome</keyword>
<gene>
    <name evidence="2" type="ORF">GCM10011332_32330</name>
</gene>
<dbReference type="Proteomes" id="UP000632498">
    <property type="component" value="Unassembled WGS sequence"/>
</dbReference>
<dbReference type="SUPFAM" id="SSF53300">
    <property type="entry name" value="vWA-like"/>
    <property type="match status" value="1"/>
</dbReference>
<dbReference type="EMBL" id="BMHV01000042">
    <property type="protein sequence ID" value="GGF75868.1"/>
    <property type="molecule type" value="Genomic_DNA"/>
</dbReference>
<feature type="chain" id="PRO_5037930955" description="VWFA domain-containing protein" evidence="1">
    <location>
        <begin position="23"/>
        <end position="335"/>
    </location>
</feature>
<comment type="caution">
    <text evidence="2">The sequence shown here is derived from an EMBL/GenBank/DDBJ whole genome shotgun (WGS) entry which is preliminary data.</text>
</comment>
<dbReference type="Pfam" id="PF05762">
    <property type="entry name" value="VWA_CoxE"/>
    <property type="match status" value="1"/>
</dbReference>
<evidence type="ECO:0000256" key="1">
    <source>
        <dbReference type="SAM" id="SignalP"/>
    </source>
</evidence>
<keyword evidence="1" id="KW-0732">Signal</keyword>
<dbReference type="Gene3D" id="3.40.50.410">
    <property type="entry name" value="von Willebrand factor, type A domain"/>
    <property type="match status" value="1"/>
</dbReference>